<gene>
    <name evidence="1" type="ORF">FA95DRAFT_1561673</name>
</gene>
<evidence type="ECO:0000313" key="2">
    <source>
        <dbReference type="Proteomes" id="UP000814033"/>
    </source>
</evidence>
<keyword evidence="2" id="KW-1185">Reference proteome</keyword>
<proteinExistence type="predicted"/>
<protein>
    <submittedName>
        <fullName evidence="1">Uncharacterized protein</fullName>
    </submittedName>
</protein>
<dbReference type="EMBL" id="MU275966">
    <property type="protein sequence ID" value="KAI0044959.1"/>
    <property type="molecule type" value="Genomic_DNA"/>
</dbReference>
<comment type="caution">
    <text evidence="1">The sequence shown here is derived from an EMBL/GenBank/DDBJ whole genome shotgun (WGS) entry which is preliminary data.</text>
</comment>
<evidence type="ECO:0000313" key="1">
    <source>
        <dbReference type="EMBL" id="KAI0044959.1"/>
    </source>
</evidence>
<name>A0ACB8RLB6_9AGAM</name>
<sequence>MVAAAITYTASRKCLTWLKQAQSPKLDLLLFVPSLQALRMSQYYPPQPAQYPVTEYASSPVYANYPAQQYSPPPSLRLVIPHHSSRYPQRHQRGNSQQYPPSSFATADQSLSNYAQARFAHQLPQPPLHAGYPPPTAAHGHVLPAPSPQYPPQLPDPGGSPPATHFSPTSPTAFRRPLPTPGVTSHPPSAYFDRSPLPTPGPTPAPASPPSRRHPPTSPSSVGSASGRPRTPSTHSAVLPASPTSPGGRRPLPNPVPRINHAPQFDERVRSSSPVKEAIKAFSAMQGPPAAPSATESRPSSPTKFVPYWKRNLPAPNPDRATIGTTPQGWNAGVMAGSSSSPEGTQRRDRSQSVTSARPLPLSPTQAPDISMLSLGSASSGATPSVISDRPSAHHPDTSTSASNGGARARSPTKSDISNGHMSSPKRLYRSQTEPQPIAGPAGLPSQRAPSPTKSIRRNGTISPTSTDEDSDGPQYGIRDLPARSSSIIDHNNAKHSRTPASIDRGDDTVHRRPNRSATLPHPPLPPPPSQIHHRSTQSVTSRPTAFSPVAGSSRLPPTSTPTSPTGWPTGLPPLPRAPTSPSGSQITSPRHREFVNLDDAPPVSLRRTPSPSPSVASRIAGPSRLPAFTPTAQRSAAASRPPLSPRAHPPSPKKNLASLPHAPSAYSHPVAVNFGVSGLPVTSSRVPSPERRLPSPERQRASQNASPERRRVPPPLHPKSVSRERQPRFVAPESKPQPALPPMAAPVPSLPMIQLDTGGSFADEIANEWRSGPRIDVSGPEVPQISIGPADDGESAGQVVQRPRHEHGSGTPHASSSRPQSHPVVARRGGGLACGGCGGPIVGRIVSAMGTRWHPGCFRCSDCRELLEYVSSYEHDGKPYCHLDYHERFAPRCYHCKTAIVDERFITLDDHELGKRTYHGQHFFCSECGDPFLAPAGPQPAGTRGELTFTGDGEFEDDDVGFTVYKGYPYCESCHVRLRSPKCKGCKKIIRDGTNAVEALGGKWHFQCFTCTVSP</sequence>
<reference evidence="1" key="2">
    <citation type="journal article" date="2022" name="New Phytol.">
        <title>Evolutionary transition to the ectomycorrhizal habit in the genomes of a hyperdiverse lineage of mushroom-forming fungi.</title>
        <authorList>
            <person name="Looney B."/>
            <person name="Miyauchi S."/>
            <person name="Morin E."/>
            <person name="Drula E."/>
            <person name="Courty P.E."/>
            <person name="Kohler A."/>
            <person name="Kuo A."/>
            <person name="LaButti K."/>
            <person name="Pangilinan J."/>
            <person name="Lipzen A."/>
            <person name="Riley R."/>
            <person name="Andreopoulos W."/>
            <person name="He G."/>
            <person name="Johnson J."/>
            <person name="Nolan M."/>
            <person name="Tritt A."/>
            <person name="Barry K.W."/>
            <person name="Grigoriev I.V."/>
            <person name="Nagy L.G."/>
            <person name="Hibbett D."/>
            <person name="Henrissat B."/>
            <person name="Matheny P.B."/>
            <person name="Labbe J."/>
            <person name="Martin F.M."/>
        </authorList>
    </citation>
    <scope>NUCLEOTIDE SEQUENCE</scope>
    <source>
        <strain evidence="1">FP105234-sp</strain>
    </source>
</reference>
<reference evidence="1" key="1">
    <citation type="submission" date="2021-02" db="EMBL/GenBank/DDBJ databases">
        <authorList>
            <consortium name="DOE Joint Genome Institute"/>
            <person name="Ahrendt S."/>
            <person name="Looney B.P."/>
            <person name="Miyauchi S."/>
            <person name="Morin E."/>
            <person name="Drula E."/>
            <person name="Courty P.E."/>
            <person name="Chicoki N."/>
            <person name="Fauchery L."/>
            <person name="Kohler A."/>
            <person name="Kuo A."/>
            <person name="Labutti K."/>
            <person name="Pangilinan J."/>
            <person name="Lipzen A."/>
            <person name="Riley R."/>
            <person name="Andreopoulos W."/>
            <person name="He G."/>
            <person name="Johnson J."/>
            <person name="Barry K.W."/>
            <person name="Grigoriev I.V."/>
            <person name="Nagy L."/>
            <person name="Hibbett D."/>
            <person name="Henrissat B."/>
            <person name="Matheny P.B."/>
            <person name="Labbe J."/>
            <person name="Martin F."/>
        </authorList>
    </citation>
    <scope>NUCLEOTIDE SEQUENCE</scope>
    <source>
        <strain evidence="1">FP105234-sp</strain>
    </source>
</reference>
<dbReference type="Proteomes" id="UP000814033">
    <property type="component" value="Unassembled WGS sequence"/>
</dbReference>
<accession>A0ACB8RLB6</accession>
<organism evidence="1 2">
    <name type="scientific">Auriscalpium vulgare</name>
    <dbReference type="NCBI Taxonomy" id="40419"/>
    <lineage>
        <taxon>Eukaryota</taxon>
        <taxon>Fungi</taxon>
        <taxon>Dikarya</taxon>
        <taxon>Basidiomycota</taxon>
        <taxon>Agaricomycotina</taxon>
        <taxon>Agaricomycetes</taxon>
        <taxon>Russulales</taxon>
        <taxon>Auriscalpiaceae</taxon>
        <taxon>Auriscalpium</taxon>
    </lineage>
</organism>